<evidence type="ECO:0000313" key="8">
    <source>
        <dbReference type="EMBL" id="XBV86677.1"/>
    </source>
</evidence>
<evidence type="ECO:0000256" key="1">
    <source>
        <dbReference type="ARBA" id="ARBA00001163"/>
    </source>
</evidence>
<dbReference type="InterPro" id="IPR018020">
    <property type="entry name" value="OHCU_decarboxylase"/>
</dbReference>
<dbReference type="Gene3D" id="1.10.3330.10">
    <property type="entry name" value="Oxo-4-hydroxy-4-carboxy-5-ureidoimidazoline decarboxylase"/>
    <property type="match status" value="1"/>
</dbReference>
<keyword evidence="4" id="KW-0659">Purine metabolism</keyword>
<accession>A0AAU7UDJ9</accession>
<dbReference type="GO" id="GO:0000255">
    <property type="term" value="P:allantoin metabolic process"/>
    <property type="evidence" value="ECO:0007669"/>
    <property type="project" value="InterPro"/>
</dbReference>
<evidence type="ECO:0000256" key="2">
    <source>
        <dbReference type="ARBA" id="ARBA00004754"/>
    </source>
</evidence>
<comment type="pathway">
    <text evidence="2">Purine metabolism; urate degradation; (S)-allantoin from urate: step 3/3.</text>
</comment>
<evidence type="ECO:0000259" key="7">
    <source>
        <dbReference type="Pfam" id="PF09349"/>
    </source>
</evidence>
<dbReference type="EMBL" id="CP158299">
    <property type="protein sequence ID" value="XBV86677.1"/>
    <property type="molecule type" value="Genomic_DNA"/>
</dbReference>
<comment type="catalytic activity">
    <reaction evidence="1">
        <text>5-hydroxy-2-oxo-4-ureido-2,5-dihydro-1H-imidazole-5-carboxylate + H(+) = (S)-allantoin + CO2</text>
        <dbReference type="Rhea" id="RHEA:26301"/>
        <dbReference type="ChEBI" id="CHEBI:15378"/>
        <dbReference type="ChEBI" id="CHEBI:15678"/>
        <dbReference type="ChEBI" id="CHEBI:16526"/>
        <dbReference type="ChEBI" id="CHEBI:58639"/>
        <dbReference type="EC" id="4.1.1.97"/>
    </reaction>
</comment>
<dbReference type="GO" id="GO:0051997">
    <property type="term" value="F:2-oxo-4-hydroxy-4-carboxy-5-ureidoimidazoline decarboxylase activity"/>
    <property type="evidence" value="ECO:0007669"/>
    <property type="project" value="UniProtKB-EC"/>
</dbReference>
<name>A0AAU7UDJ9_9DEIO</name>
<dbReference type="InterPro" id="IPR036778">
    <property type="entry name" value="OHCU_decarboxylase_sf"/>
</dbReference>
<dbReference type="EC" id="4.1.1.97" evidence="3"/>
<evidence type="ECO:0000256" key="6">
    <source>
        <dbReference type="ARBA" id="ARBA00023239"/>
    </source>
</evidence>
<dbReference type="RefSeq" id="WP_350244754.1">
    <property type="nucleotide sequence ID" value="NZ_CP158299.1"/>
</dbReference>
<evidence type="ECO:0000256" key="5">
    <source>
        <dbReference type="ARBA" id="ARBA00022793"/>
    </source>
</evidence>
<dbReference type="GO" id="GO:0019628">
    <property type="term" value="P:urate catabolic process"/>
    <property type="evidence" value="ECO:0007669"/>
    <property type="project" value="TreeGrafter"/>
</dbReference>
<keyword evidence="6 8" id="KW-0456">Lyase</keyword>
<protein>
    <recommendedName>
        <fullName evidence="3">2-oxo-4-hydroxy-4-carboxy-5-ureidoimidazoline decarboxylase</fullName>
        <ecNumber evidence="3">4.1.1.97</ecNumber>
    </recommendedName>
</protein>
<dbReference type="SUPFAM" id="SSF158694">
    <property type="entry name" value="UraD-Like"/>
    <property type="match status" value="1"/>
</dbReference>
<proteinExistence type="predicted"/>
<dbReference type="NCBIfam" id="TIGR03164">
    <property type="entry name" value="UHCUDC"/>
    <property type="match status" value="1"/>
</dbReference>
<dbReference type="GO" id="GO:0006144">
    <property type="term" value="P:purine nucleobase metabolic process"/>
    <property type="evidence" value="ECO:0007669"/>
    <property type="project" value="UniProtKB-KW"/>
</dbReference>
<dbReference type="PANTHER" id="PTHR43466:SF1">
    <property type="entry name" value="2-OXO-4-HYDROXY-4-CARBOXY-5-UREIDOIMIDAZOLINE DECARBOXYLASE-RELATED"/>
    <property type="match status" value="1"/>
</dbReference>
<organism evidence="8">
    <name type="scientific">Deinococcus sonorensis KR-87</name>
    <dbReference type="NCBI Taxonomy" id="694439"/>
    <lineage>
        <taxon>Bacteria</taxon>
        <taxon>Thermotogati</taxon>
        <taxon>Deinococcota</taxon>
        <taxon>Deinococci</taxon>
        <taxon>Deinococcales</taxon>
        <taxon>Deinococcaceae</taxon>
        <taxon>Deinococcus</taxon>
    </lineage>
</organism>
<dbReference type="AlphaFoldDB" id="A0AAU7UDJ9"/>
<keyword evidence="5" id="KW-0210">Decarboxylase</keyword>
<dbReference type="KEGG" id="dsc:ABOD76_10315"/>
<feature type="domain" description="Oxo-4-hydroxy-4-carboxy-5-ureidoimidazoline decarboxylase" evidence="7">
    <location>
        <begin position="13"/>
        <end position="168"/>
    </location>
</feature>
<evidence type="ECO:0000256" key="3">
    <source>
        <dbReference type="ARBA" id="ARBA00012257"/>
    </source>
</evidence>
<dbReference type="InterPro" id="IPR017580">
    <property type="entry name" value="OHCU_decarboxylase-1"/>
</dbReference>
<sequence length="176" mass="19604">MALATKRTLEQVNGLTEPEFVAMFGAVLEHSPAYARRAWAQRPFESAEVLAAAFRQAVQQDDPAAQMALIRAHPDLAGKAALAGELTAESAGEQRSAGLDRLSPDEYERFHRTNAAYHEKFGIPFVVCVREHTKDSILEQAERRLTHTPEQERQAALDEVAKIARLRVLDLMEETP</sequence>
<reference evidence="8" key="1">
    <citation type="submission" date="2024-06" db="EMBL/GenBank/DDBJ databases">
        <title>Draft Genome Sequence of Deinococcus sonorensis Type Strain KR-87, a Biofilm Producing Representative of the Genus Deinococcus.</title>
        <authorList>
            <person name="Boren L.S."/>
            <person name="Grosso R.A."/>
            <person name="Hugenberg-Cox A.N."/>
            <person name="Hill J.T.E."/>
            <person name="Albert C.M."/>
            <person name="Tuohy J.M."/>
        </authorList>
    </citation>
    <scope>NUCLEOTIDE SEQUENCE</scope>
    <source>
        <strain evidence="8">KR-87</strain>
    </source>
</reference>
<dbReference type="Pfam" id="PF09349">
    <property type="entry name" value="OHCU_decarbox"/>
    <property type="match status" value="1"/>
</dbReference>
<gene>
    <name evidence="8" type="primary">uraD</name>
    <name evidence="8" type="ORF">ABOD76_10315</name>
</gene>
<evidence type="ECO:0000256" key="4">
    <source>
        <dbReference type="ARBA" id="ARBA00022631"/>
    </source>
</evidence>
<dbReference type="PANTHER" id="PTHR43466">
    <property type="entry name" value="2-OXO-4-HYDROXY-4-CARBOXY-5-UREIDOIMIDAZOLINE DECARBOXYLASE-RELATED"/>
    <property type="match status" value="1"/>
</dbReference>